<comment type="caution">
    <text evidence="1">The sequence shown here is derived from an EMBL/GenBank/DDBJ whole genome shotgun (WGS) entry which is preliminary data.</text>
</comment>
<keyword evidence="2" id="KW-1185">Reference proteome</keyword>
<name>A0A4Y9SP10_9BURK</name>
<dbReference type="AlphaFoldDB" id="A0A4Y9SP10"/>
<gene>
    <name evidence="1" type="ORF">E4L98_05615</name>
</gene>
<accession>A0A4Y9SP10</accession>
<evidence type="ECO:0000313" key="2">
    <source>
        <dbReference type="Proteomes" id="UP000297729"/>
    </source>
</evidence>
<reference evidence="1 2" key="1">
    <citation type="submission" date="2019-03" db="EMBL/GenBank/DDBJ databases">
        <title>Draft Genome Sequence of Duganella callidus sp. nov., a Novel Duganella Species Isolated from Cultivated Soil.</title>
        <authorList>
            <person name="Raths R."/>
            <person name="Peta V."/>
            <person name="Bucking H."/>
        </authorList>
    </citation>
    <scope>NUCLEOTIDE SEQUENCE [LARGE SCALE GENOMIC DNA]</scope>
    <source>
        <strain evidence="1 2">DN04</strain>
    </source>
</reference>
<evidence type="ECO:0000313" key="1">
    <source>
        <dbReference type="EMBL" id="TFW28470.1"/>
    </source>
</evidence>
<protein>
    <submittedName>
        <fullName evidence="1">Plasmid mobilization relaxosome protein MobC</fullName>
    </submittedName>
</protein>
<dbReference type="EMBL" id="SPVG01000053">
    <property type="protein sequence ID" value="TFW28470.1"/>
    <property type="molecule type" value="Genomic_DNA"/>
</dbReference>
<dbReference type="OrthoDB" id="8564148at2"/>
<sequence>MARPKKHGDEASKPVSFRLAESERLAYLAKCEAAGLSPSDFFRQCVLTNRTQIVARPKASADRNRLLFLVNKTSNNMNQLAYRANSDHLAGKLSEDKYEALIDNLELIARYLKATINHVD</sequence>
<dbReference type="InterPro" id="IPR053842">
    <property type="entry name" value="NikA-like"/>
</dbReference>
<proteinExistence type="predicted"/>
<dbReference type="Pfam" id="PF21983">
    <property type="entry name" value="NikA-like"/>
    <property type="match status" value="1"/>
</dbReference>
<organism evidence="1 2">
    <name type="scientific">Duganella callida</name>
    <dbReference type="NCBI Taxonomy" id="2561932"/>
    <lineage>
        <taxon>Bacteria</taxon>
        <taxon>Pseudomonadati</taxon>
        <taxon>Pseudomonadota</taxon>
        <taxon>Betaproteobacteria</taxon>
        <taxon>Burkholderiales</taxon>
        <taxon>Oxalobacteraceae</taxon>
        <taxon>Telluria group</taxon>
        <taxon>Duganella</taxon>
    </lineage>
</organism>
<dbReference type="Proteomes" id="UP000297729">
    <property type="component" value="Unassembled WGS sequence"/>
</dbReference>